<protein>
    <submittedName>
        <fullName evidence="2">Alpha/beta hydrolase</fullName>
    </submittedName>
</protein>
<organism evidence="2 3">
    <name type="scientific">Streptomyces gibsoniae</name>
    <dbReference type="NCBI Taxonomy" id="3075529"/>
    <lineage>
        <taxon>Bacteria</taxon>
        <taxon>Bacillati</taxon>
        <taxon>Actinomycetota</taxon>
        <taxon>Actinomycetes</taxon>
        <taxon>Kitasatosporales</taxon>
        <taxon>Streptomycetaceae</taxon>
        <taxon>Streptomyces</taxon>
    </lineage>
</organism>
<dbReference type="PANTHER" id="PTHR43433:SF5">
    <property type="entry name" value="AB HYDROLASE-1 DOMAIN-CONTAINING PROTEIN"/>
    <property type="match status" value="1"/>
</dbReference>
<dbReference type="SUPFAM" id="SSF53474">
    <property type="entry name" value="alpha/beta-Hydrolases"/>
    <property type="match status" value="1"/>
</dbReference>
<feature type="domain" description="AB hydrolase-1" evidence="1">
    <location>
        <begin position="24"/>
        <end position="275"/>
    </location>
</feature>
<accession>A0ABU2U3H6</accession>
<gene>
    <name evidence="2" type="ORF">RM764_32915</name>
</gene>
<dbReference type="EMBL" id="JAVREY010000059">
    <property type="protein sequence ID" value="MDT0467744.1"/>
    <property type="molecule type" value="Genomic_DNA"/>
</dbReference>
<dbReference type="PANTHER" id="PTHR43433">
    <property type="entry name" value="HYDROLASE, ALPHA/BETA FOLD FAMILY PROTEIN"/>
    <property type="match status" value="1"/>
</dbReference>
<keyword evidence="3" id="KW-1185">Reference proteome</keyword>
<comment type="caution">
    <text evidence="2">The sequence shown here is derived from an EMBL/GenBank/DDBJ whole genome shotgun (WGS) entry which is preliminary data.</text>
</comment>
<name>A0ABU2U3H6_9ACTN</name>
<dbReference type="GO" id="GO:0016787">
    <property type="term" value="F:hydrolase activity"/>
    <property type="evidence" value="ECO:0007669"/>
    <property type="project" value="UniProtKB-KW"/>
</dbReference>
<sequence length="306" mass="32773">MPRFADNDGIRIAFEDLGGAGGDPLLLVMGLGASRFWWPDGLVSELVRRGFHVVAYDQRDAGQSTHLPDRRVGPPVAALLSRMAPAYSAEDLTDDAVAVLDALGWEHAHLFGHSMGGLVAQRITIRHRERVLSLATSSAVPSDAKGLSVLRYLRLATLARFASLRYPDTPQGNFALALSVARILAAPGQHIDERDVRGFVDKETAHQVAGFRDQKAQSRQIGAKWNGGSLAQITAPTLVLHGEQDPLLRVTAARDIAAAVPGAGLRTLPGVGHFLGADVWATYADELRALADRADGQSPTVAPTHR</sequence>
<evidence type="ECO:0000313" key="2">
    <source>
        <dbReference type="EMBL" id="MDT0467744.1"/>
    </source>
</evidence>
<dbReference type="Gene3D" id="3.40.50.1820">
    <property type="entry name" value="alpha/beta hydrolase"/>
    <property type="match status" value="1"/>
</dbReference>
<dbReference type="InterPro" id="IPR029058">
    <property type="entry name" value="AB_hydrolase_fold"/>
</dbReference>
<dbReference type="RefSeq" id="WP_311699193.1">
    <property type="nucleotide sequence ID" value="NZ_JAVREY010000059.1"/>
</dbReference>
<keyword evidence="2" id="KW-0378">Hydrolase</keyword>
<dbReference type="InterPro" id="IPR050471">
    <property type="entry name" value="AB_hydrolase"/>
</dbReference>
<proteinExistence type="predicted"/>
<reference evidence="3" key="1">
    <citation type="submission" date="2023-07" db="EMBL/GenBank/DDBJ databases">
        <title>30 novel species of actinomycetes from the DSMZ collection.</title>
        <authorList>
            <person name="Nouioui I."/>
        </authorList>
    </citation>
    <scope>NUCLEOTIDE SEQUENCE [LARGE SCALE GENOMIC DNA]</scope>
    <source>
        <strain evidence="3">DSM 41699</strain>
    </source>
</reference>
<dbReference type="Pfam" id="PF00561">
    <property type="entry name" value="Abhydrolase_1"/>
    <property type="match status" value="1"/>
</dbReference>
<dbReference type="InterPro" id="IPR000073">
    <property type="entry name" value="AB_hydrolase_1"/>
</dbReference>
<evidence type="ECO:0000259" key="1">
    <source>
        <dbReference type="Pfam" id="PF00561"/>
    </source>
</evidence>
<evidence type="ECO:0000313" key="3">
    <source>
        <dbReference type="Proteomes" id="UP001183809"/>
    </source>
</evidence>
<dbReference type="Proteomes" id="UP001183809">
    <property type="component" value="Unassembled WGS sequence"/>
</dbReference>